<feature type="domain" description="Chaperone DnaJ C-terminal" evidence="2">
    <location>
        <begin position="76"/>
        <end position="154"/>
    </location>
</feature>
<dbReference type="AlphaFoldDB" id="A0A7S4PRN2"/>
<dbReference type="GO" id="GO:0006457">
    <property type="term" value="P:protein folding"/>
    <property type="evidence" value="ECO:0007669"/>
    <property type="project" value="InterPro"/>
</dbReference>
<dbReference type="Pfam" id="PF01556">
    <property type="entry name" value="DnaJ_C"/>
    <property type="match status" value="1"/>
</dbReference>
<dbReference type="EMBL" id="HBKN01052722">
    <property type="protein sequence ID" value="CAE2343602.1"/>
    <property type="molecule type" value="Transcribed_RNA"/>
</dbReference>
<proteinExistence type="predicted"/>
<keyword evidence="1" id="KW-0472">Membrane</keyword>
<evidence type="ECO:0000256" key="1">
    <source>
        <dbReference type="SAM" id="Phobius"/>
    </source>
</evidence>
<organism evidence="3">
    <name type="scientific">Guillardia theta</name>
    <name type="common">Cryptophyte</name>
    <name type="synonym">Cryptomonas phi</name>
    <dbReference type="NCBI Taxonomy" id="55529"/>
    <lineage>
        <taxon>Eukaryota</taxon>
        <taxon>Cryptophyceae</taxon>
        <taxon>Pyrenomonadales</taxon>
        <taxon>Geminigeraceae</taxon>
        <taxon>Guillardia</taxon>
    </lineage>
</organism>
<dbReference type="InterPro" id="IPR008971">
    <property type="entry name" value="HSP40/DnaJ_pept-bd"/>
</dbReference>
<evidence type="ECO:0000259" key="2">
    <source>
        <dbReference type="Pfam" id="PF01556"/>
    </source>
</evidence>
<sequence>MSKEVTWVLSSSDTSERTEGWKIQRPLVIAAGVAVAAFFLWPTVSPYLYSLSSAPSNKKRRNEGGAKSAQGEYDIKVLLKLDSLEAGNGCEKQVSFNATVGSELVQRTATLNIPAGVIDGHVITLKGWGGCHKQGGNCGDLLIEILVEGDDDYEKV</sequence>
<dbReference type="InterPro" id="IPR002939">
    <property type="entry name" value="DnaJ_C"/>
</dbReference>
<dbReference type="Gene3D" id="2.60.260.20">
    <property type="entry name" value="Urease metallochaperone UreE, N-terminal domain"/>
    <property type="match status" value="1"/>
</dbReference>
<keyword evidence="1" id="KW-0812">Transmembrane</keyword>
<gene>
    <name evidence="3" type="ORF">GTHE00462_LOCUS41167</name>
</gene>
<dbReference type="SUPFAM" id="SSF49493">
    <property type="entry name" value="HSP40/DnaJ peptide-binding domain"/>
    <property type="match status" value="1"/>
</dbReference>
<name>A0A7S4PRN2_GUITH</name>
<dbReference type="GO" id="GO:0051082">
    <property type="term" value="F:unfolded protein binding"/>
    <property type="evidence" value="ECO:0007669"/>
    <property type="project" value="InterPro"/>
</dbReference>
<accession>A0A7S4PRN2</accession>
<protein>
    <recommendedName>
        <fullName evidence="2">Chaperone DnaJ C-terminal domain-containing protein</fullName>
    </recommendedName>
</protein>
<feature type="transmembrane region" description="Helical" evidence="1">
    <location>
        <begin position="27"/>
        <end position="51"/>
    </location>
</feature>
<reference evidence="3" key="1">
    <citation type="submission" date="2021-01" db="EMBL/GenBank/DDBJ databases">
        <authorList>
            <person name="Corre E."/>
            <person name="Pelletier E."/>
            <person name="Niang G."/>
            <person name="Scheremetjew M."/>
            <person name="Finn R."/>
            <person name="Kale V."/>
            <person name="Holt S."/>
            <person name="Cochrane G."/>
            <person name="Meng A."/>
            <person name="Brown T."/>
            <person name="Cohen L."/>
        </authorList>
    </citation>
    <scope>NUCLEOTIDE SEQUENCE</scope>
    <source>
        <strain evidence="3">CCMP 2712</strain>
    </source>
</reference>
<keyword evidence="1" id="KW-1133">Transmembrane helix</keyword>
<evidence type="ECO:0000313" key="3">
    <source>
        <dbReference type="EMBL" id="CAE2343602.1"/>
    </source>
</evidence>